<feature type="domain" description="Cytosol aminopeptidase" evidence="6">
    <location>
        <begin position="425"/>
        <end position="432"/>
    </location>
</feature>
<evidence type="ECO:0000256" key="2">
    <source>
        <dbReference type="ARBA" id="ARBA00011867"/>
    </source>
</evidence>
<proteinExistence type="inferred from homology"/>
<organism evidence="7 8">
    <name type="scientific">Cynara cardunculus var. scolymus</name>
    <name type="common">Globe artichoke</name>
    <name type="synonym">Cynara scolymus</name>
    <dbReference type="NCBI Taxonomy" id="59895"/>
    <lineage>
        <taxon>Eukaryota</taxon>
        <taxon>Viridiplantae</taxon>
        <taxon>Streptophyta</taxon>
        <taxon>Embryophyta</taxon>
        <taxon>Tracheophyta</taxon>
        <taxon>Spermatophyta</taxon>
        <taxon>Magnoliopsida</taxon>
        <taxon>eudicotyledons</taxon>
        <taxon>Gunneridae</taxon>
        <taxon>Pentapetalae</taxon>
        <taxon>asterids</taxon>
        <taxon>campanulids</taxon>
        <taxon>Asterales</taxon>
        <taxon>Asteraceae</taxon>
        <taxon>Carduoideae</taxon>
        <taxon>Cardueae</taxon>
        <taxon>Carduinae</taxon>
        <taxon>Cynara</taxon>
    </lineage>
</organism>
<dbReference type="InterPro" id="IPR011356">
    <property type="entry name" value="Leucine_aapep/pepB"/>
</dbReference>
<sequence length="544" mass="57441">MAAFIRVASTSSPTLLASTSSSFSIFTKLRSIPHLGFSFSVNTAATSGNRLLFCSRRGKRMAHTITKATLGLTHPVEIESPKISFAAKDINLMEWKGDILAIGVTEKDMIKDENSKFQNAVLKMLDSQLNGLLSEVSTEEDFTGRAGQSTVLRLSGLGTKRVSLVGLGKGPTGSSTCAYRSLGESVASAAKASQANNVAVALASSEGLTPELKLTTASAIATGALLGTYEDNRFKSESKKLALKSVDFLGLGTGPELEKKLKYTEDICAGVILGKELVNAPPNVLTPEVLANEAKKIASTYSDVFTASILDTEQCKELKMGSYLGVAAASANPPKFIHLCYKPPSGSVKTKLALVGKGLTFDSGGYNIKTGPGCLIELMKFDMGGSAAVLGAAKALACENMISGTGMRPGDILTASNGKTIEVNNTDAEGRLTLADALVYACNQGVDKIVDLATLTGACIFTPSDDLAKEVVAASEVAGEKLWRLPMEESYWESMKSGVADMFVDENVQWLHIDMAGPVWNDKKKTATGFAIPTLVEWVVANSS</sequence>
<dbReference type="Pfam" id="PF02789">
    <property type="entry name" value="Peptidase_M17_N"/>
    <property type="match status" value="1"/>
</dbReference>
<dbReference type="GO" id="GO:0070006">
    <property type="term" value="F:metalloaminopeptidase activity"/>
    <property type="evidence" value="ECO:0007669"/>
    <property type="project" value="InterPro"/>
</dbReference>
<dbReference type="GO" id="GO:0006508">
    <property type="term" value="P:proteolysis"/>
    <property type="evidence" value="ECO:0007669"/>
    <property type="project" value="UniProtKB-KW"/>
</dbReference>
<evidence type="ECO:0000313" key="8">
    <source>
        <dbReference type="Proteomes" id="UP000243975"/>
    </source>
</evidence>
<evidence type="ECO:0000256" key="5">
    <source>
        <dbReference type="ARBA" id="ARBA00022801"/>
    </source>
</evidence>
<keyword evidence="8" id="KW-1185">Reference proteome</keyword>
<protein>
    <submittedName>
        <fullName evidence="7">Leucine aminopeptidase/peptidase B</fullName>
    </submittedName>
</protein>
<dbReference type="PANTHER" id="PTHR11963">
    <property type="entry name" value="LEUCINE AMINOPEPTIDASE-RELATED"/>
    <property type="match status" value="1"/>
</dbReference>
<comment type="caution">
    <text evidence="7">The sequence shown here is derived from an EMBL/GenBank/DDBJ whole genome shotgun (WGS) entry which is preliminary data.</text>
</comment>
<keyword evidence="4" id="KW-0645">Protease</keyword>
<dbReference type="Gene3D" id="3.40.220.10">
    <property type="entry name" value="Leucine Aminopeptidase, subunit E, domain 1"/>
    <property type="match status" value="1"/>
</dbReference>
<dbReference type="SUPFAM" id="SSF53187">
    <property type="entry name" value="Zn-dependent exopeptidases"/>
    <property type="match status" value="1"/>
</dbReference>
<dbReference type="OMA" id="MPLWKYF"/>
<comment type="subunit">
    <text evidence="2">Homohexamer (dimer of homotrimers).</text>
</comment>
<evidence type="ECO:0000256" key="1">
    <source>
        <dbReference type="ARBA" id="ARBA00009528"/>
    </source>
</evidence>
<dbReference type="PROSITE" id="PS00631">
    <property type="entry name" value="CYTOSOL_AP"/>
    <property type="match status" value="1"/>
</dbReference>
<accession>A0A103XDR0</accession>
<evidence type="ECO:0000259" key="6">
    <source>
        <dbReference type="PROSITE" id="PS00631"/>
    </source>
</evidence>
<evidence type="ECO:0000256" key="4">
    <source>
        <dbReference type="ARBA" id="ARBA00022670"/>
    </source>
</evidence>
<dbReference type="Gene3D" id="3.40.630.10">
    <property type="entry name" value="Zn peptidases"/>
    <property type="match status" value="1"/>
</dbReference>
<name>A0A103XDR0_CYNCS</name>
<dbReference type="InterPro" id="IPR043472">
    <property type="entry name" value="Macro_dom-like"/>
</dbReference>
<gene>
    <name evidence="7" type="ORF">Ccrd_025205</name>
</gene>
<dbReference type="PRINTS" id="PR00481">
    <property type="entry name" value="LAMNOPPTDASE"/>
</dbReference>
<dbReference type="Pfam" id="PF00883">
    <property type="entry name" value="Peptidase_M17"/>
    <property type="match status" value="1"/>
</dbReference>
<evidence type="ECO:0000313" key="7">
    <source>
        <dbReference type="EMBL" id="KVH88858.1"/>
    </source>
</evidence>
<reference evidence="7 8" key="1">
    <citation type="journal article" date="2016" name="Sci. Rep.">
        <title>The genome sequence of the outbreeding globe artichoke constructed de novo incorporating a phase-aware low-pass sequencing strategy of F1 progeny.</title>
        <authorList>
            <person name="Scaglione D."/>
            <person name="Reyes-Chin-Wo S."/>
            <person name="Acquadro A."/>
            <person name="Froenicke L."/>
            <person name="Portis E."/>
            <person name="Beitel C."/>
            <person name="Tirone M."/>
            <person name="Mauro R."/>
            <person name="Lo Monaco A."/>
            <person name="Mauromicale G."/>
            <person name="Faccioli P."/>
            <person name="Cattivelli L."/>
            <person name="Rieseberg L."/>
            <person name="Michelmore R."/>
            <person name="Lanteri S."/>
        </authorList>
    </citation>
    <scope>NUCLEOTIDE SEQUENCE [LARGE SCALE GENOMIC DNA]</scope>
    <source>
        <strain evidence="7">2C</strain>
    </source>
</reference>
<keyword evidence="3 7" id="KW-0031">Aminopeptidase</keyword>
<dbReference type="GO" id="GO:0005737">
    <property type="term" value="C:cytoplasm"/>
    <property type="evidence" value="ECO:0007669"/>
    <property type="project" value="InterPro"/>
</dbReference>
<keyword evidence="5" id="KW-0378">Hydrolase</keyword>
<comment type="similarity">
    <text evidence="1">Belongs to the peptidase M17 family.</text>
</comment>
<dbReference type="PANTHER" id="PTHR11963:SF23">
    <property type="entry name" value="CYTOSOL AMINOPEPTIDASE"/>
    <property type="match status" value="1"/>
</dbReference>
<dbReference type="STRING" id="59895.A0A103XDR0"/>
<dbReference type="InterPro" id="IPR008283">
    <property type="entry name" value="Peptidase_M17_N"/>
</dbReference>
<dbReference type="Gramene" id="KVH88858">
    <property type="protein sequence ID" value="KVH88858"/>
    <property type="gene ID" value="Ccrd_025205"/>
</dbReference>
<dbReference type="CDD" id="cd00433">
    <property type="entry name" value="Peptidase_M17"/>
    <property type="match status" value="1"/>
</dbReference>
<dbReference type="AlphaFoldDB" id="A0A103XDR0"/>
<dbReference type="EMBL" id="LEKV01005329">
    <property type="protein sequence ID" value="KVH88858.1"/>
    <property type="molecule type" value="Genomic_DNA"/>
</dbReference>
<dbReference type="GO" id="GO:0030145">
    <property type="term" value="F:manganese ion binding"/>
    <property type="evidence" value="ECO:0007669"/>
    <property type="project" value="InterPro"/>
</dbReference>
<dbReference type="InterPro" id="IPR000819">
    <property type="entry name" value="Peptidase_M17_C"/>
</dbReference>
<dbReference type="SUPFAM" id="SSF52949">
    <property type="entry name" value="Macro domain-like"/>
    <property type="match status" value="1"/>
</dbReference>
<dbReference type="Proteomes" id="UP000243975">
    <property type="component" value="Unassembled WGS sequence"/>
</dbReference>
<evidence type="ECO:0000256" key="3">
    <source>
        <dbReference type="ARBA" id="ARBA00022438"/>
    </source>
</evidence>